<gene>
    <name evidence="6" type="ORF">SAMN05421757_104341</name>
</gene>
<dbReference type="EMBL" id="FZOY01000004">
    <property type="protein sequence ID" value="SNS91586.1"/>
    <property type="molecule type" value="Genomic_DNA"/>
</dbReference>
<reference evidence="6 7" key="1">
    <citation type="submission" date="2017-06" db="EMBL/GenBank/DDBJ databases">
        <authorList>
            <person name="Kim H.J."/>
            <person name="Triplett B.A."/>
        </authorList>
    </citation>
    <scope>NUCLEOTIDE SEQUENCE [LARGE SCALE GENOMIC DNA]</scope>
    <source>
        <strain evidence="6 7">DSM 29339</strain>
    </source>
</reference>
<dbReference type="InterPro" id="IPR016167">
    <property type="entry name" value="FAD-bd_PCMH_sub1"/>
</dbReference>
<dbReference type="Gene3D" id="3.30.43.10">
    <property type="entry name" value="Uridine Diphospho-n-acetylenolpyruvylglucosamine Reductase, domain 2"/>
    <property type="match status" value="1"/>
</dbReference>
<protein>
    <submittedName>
        <fullName evidence="6">FAD/FMN-containing dehydrogenase</fullName>
    </submittedName>
</protein>
<dbReference type="InterPro" id="IPR036318">
    <property type="entry name" value="FAD-bd_PCMH-like_sf"/>
</dbReference>
<evidence type="ECO:0000256" key="4">
    <source>
        <dbReference type="ARBA" id="ARBA00022827"/>
    </source>
</evidence>
<accession>A0A239ICT4</accession>
<comment type="similarity">
    <text evidence="2">Belongs to the FAD-binding oxidoreductase/transferase type 4 family.</text>
</comment>
<dbReference type="Pfam" id="PF02913">
    <property type="entry name" value="FAD-oxidase_C"/>
    <property type="match status" value="1"/>
</dbReference>
<organism evidence="6 7">
    <name type="scientific">Tropicimonas sediminicola</name>
    <dbReference type="NCBI Taxonomy" id="1031541"/>
    <lineage>
        <taxon>Bacteria</taxon>
        <taxon>Pseudomonadati</taxon>
        <taxon>Pseudomonadota</taxon>
        <taxon>Alphaproteobacteria</taxon>
        <taxon>Rhodobacterales</taxon>
        <taxon>Roseobacteraceae</taxon>
        <taxon>Tropicimonas</taxon>
    </lineage>
</organism>
<dbReference type="Gene3D" id="3.30.70.2190">
    <property type="match status" value="1"/>
</dbReference>
<evidence type="ECO:0000313" key="6">
    <source>
        <dbReference type="EMBL" id="SNS91586.1"/>
    </source>
</evidence>
<dbReference type="Proteomes" id="UP000198426">
    <property type="component" value="Unassembled WGS sequence"/>
</dbReference>
<keyword evidence="3" id="KW-0285">Flavoprotein</keyword>
<dbReference type="GO" id="GO:0003824">
    <property type="term" value="F:catalytic activity"/>
    <property type="evidence" value="ECO:0007669"/>
    <property type="project" value="InterPro"/>
</dbReference>
<evidence type="ECO:0000256" key="3">
    <source>
        <dbReference type="ARBA" id="ARBA00022630"/>
    </source>
</evidence>
<evidence type="ECO:0000256" key="1">
    <source>
        <dbReference type="ARBA" id="ARBA00001974"/>
    </source>
</evidence>
<dbReference type="InterPro" id="IPR016171">
    <property type="entry name" value="Vanillyl_alc_oxidase_C-sub2"/>
</dbReference>
<evidence type="ECO:0000259" key="5">
    <source>
        <dbReference type="PROSITE" id="PS51387"/>
    </source>
</evidence>
<keyword evidence="4" id="KW-0274">FAD</keyword>
<dbReference type="InterPro" id="IPR016164">
    <property type="entry name" value="FAD-linked_Oxase-like_C"/>
</dbReference>
<dbReference type="Gene3D" id="3.30.465.10">
    <property type="match status" value="1"/>
</dbReference>
<dbReference type="GO" id="GO:0071949">
    <property type="term" value="F:FAD binding"/>
    <property type="evidence" value="ECO:0007669"/>
    <property type="project" value="InterPro"/>
</dbReference>
<dbReference type="PANTHER" id="PTHR43716:SF2">
    <property type="entry name" value="BLL6224 PROTEIN"/>
    <property type="match status" value="1"/>
</dbReference>
<dbReference type="OrthoDB" id="9811557at2"/>
<dbReference type="FunFam" id="1.10.45.10:FF:000001">
    <property type="entry name" value="D-lactate dehydrogenase mitochondrial"/>
    <property type="match status" value="1"/>
</dbReference>
<dbReference type="PANTHER" id="PTHR43716">
    <property type="entry name" value="D-2-HYDROXYGLUTARATE DEHYDROGENASE, MITOCHONDRIAL"/>
    <property type="match status" value="1"/>
</dbReference>
<dbReference type="Gene3D" id="1.10.45.10">
    <property type="entry name" value="Vanillyl-alcohol Oxidase, Chain A, domain 4"/>
    <property type="match status" value="1"/>
</dbReference>
<dbReference type="InterPro" id="IPR006094">
    <property type="entry name" value="Oxid_FAD_bind_N"/>
</dbReference>
<proteinExistence type="inferred from homology"/>
<evidence type="ECO:0000313" key="7">
    <source>
        <dbReference type="Proteomes" id="UP000198426"/>
    </source>
</evidence>
<dbReference type="PROSITE" id="PS51387">
    <property type="entry name" value="FAD_PCMH"/>
    <property type="match status" value="1"/>
</dbReference>
<dbReference type="InterPro" id="IPR051264">
    <property type="entry name" value="FAD-oxidored/transferase_4"/>
</dbReference>
<dbReference type="RefSeq" id="WP_089233419.1">
    <property type="nucleotide sequence ID" value="NZ_FZOY01000004.1"/>
</dbReference>
<keyword evidence="7" id="KW-1185">Reference proteome</keyword>
<sequence>MTLIERLRDVLGAPNVLTGEETARYATDWTGVYAAEPLAVLRPGSTAEVAAAVRLAAETGTPVVPVGGNTGLCGGTYAPGALMISLERMSAIREIRDSARIAVVEAGVVLDTLHTAAAAHGLAFPLTFGARGSAMIGGCLSTNAGGSNVLRHGSTRGLCLGLEVVLPSGEVLDLMTALHKDNSGYDLKDLFIGAEGTLGIITAATLKLVPAPVAHATAMIAMPSLDAALGLLNRLQSETGGAVEAFEYLPGDTLDTIVTHFDALRAPFAESHAVNILLEIGATAPRDATPGADGTLPVVSRLEEMLGELMEEGDVLDAVIAMNAAQRKAFWAIREGVAEVALSRKPFVNADVSVPVDAVQAFLDQIAERLRRLDPEVTALWVSHLGDGNVHYTARPSRDDPALLDRVLEAVEDVALSLGGSFSAEHGIGKSKLASMRRRKNPAALAVMRQLKAALDPQGLMNPGKVIPD</sequence>
<feature type="domain" description="FAD-binding PCMH-type" evidence="5">
    <location>
        <begin position="33"/>
        <end position="211"/>
    </location>
</feature>
<evidence type="ECO:0000256" key="2">
    <source>
        <dbReference type="ARBA" id="ARBA00008000"/>
    </source>
</evidence>
<dbReference type="InterPro" id="IPR016169">
    <property type="entry name" value="FAD-bd_PCMH_sub2"/>
</dbReference>
<dbReference type="Pfam" id="PF01565">
    <property type="entry name" value="FAD_binding_4"/>
    <property type="match status" value="1"/>
</dbReference>
<dbReference type="GO" id="GO:0022904">
    <property type="term" value="P:respiratory electron transport chain"/>
    <property type="evidence" value="ECO:0007669"/>
    <property type="project" value="TreeGrafter"/>
</dbReference>
<dbReference type="InterPro" id="IPR004113">
    <property type="entry name" value="FAD-bd_oxidored_4_C"/>
</dbReference>
<dbReference type="SUPFAM" id="SSF56176">
    <property type="entry name" value="FAD-binding/transporter-associated domain-like"/>
    <property type="match status" value="1"/>
</dbReference>
<dbReference type="Gene3D" id="3.30.70.2740">
    <property type="match status" value="1"/>
</dbReference>
<comment type="cofactor">
    <cofactor evidence="1">
        <name>FAD</name>
        <dbReference type="ChEBI" id="CHEBI:57692"/>
    </cofactor>
</comment>
<dbReference type="SUPFAM" id="SSF55103">
    <property type="entry name" value="FAD-linked oxidases, C-terminal domain"/>
    <property type="match status" value="1"/>
</dbReference>
<name>A0A239ICT4_9RHOB</name>
<dbReference type="AlphaFoldDB" id="A0A239ICT4"/>
<dbReference type="InterPro" id="IPR016166">
    <property type="entry name" value="FAD-bd_PCMH"/>
</dbReference>